<evidence type="ECO:0000256" key="3">
    <source>
        <dbReference type="PROSITE-ProRule" id="PRU00104"/>
    </source>
</evidence>
<evidence type="ECO:0000259" key="5">
    <source>
        <dbReference type="PROSITE" id="PS50237"/>
    </source>
</evidence>
<name>A0A2V2W2R2_TRYCR</name>
<dbReference type="Proteomes" id="UP000246121">
    <property type="component" value="Unassembled WGS sequence"/>
</dbReference>
<dbReference type="VEuPathDB" id="TriTrypDB:ECC02_003764"/>
<feature type="compositionally biased region" description="Gly residues" evidence="4">
    <location>
        <begin position="1832"/>
        <end position="1842"/>
    </location>
</feature>
<dbReference type="VEuPathDB" id="TriTrypDB:TcCLB.511725.160"/>
<protein>
    <recommendedName>
        <fullName evidence="5">HECT domain-containing protein</fullName>
    </recommendedName>
</protein>
<dbReference type="VEuPathDB" id="TriTrypDB:TcBrA4_0062960"/>
<gene>
    <name evidence="6" type="ORF">C4B63_2g88</name>
</gene>
<dbReference type="PANTHER" id="PTHR45670">
    <property type="entry name" value="E3 UBIQUITIN-PROTEIN LIGASE TRIP12"/>
    <property type="match status" value="1"/>
</dbReference>
<dbReference type="Pfam" id="PF00632">
    <property type="entry name" value="HECT"/>
    <property type="match status" value="1"/>
</dbReference>
<dbReference type="VEuPathDB" id="TriTrypDB:TcG_02022"/>
<evidence type="ECO:0000256" key="4">
    <source>
        <dbReference type="SAM" id="MobiDB-lite"/>
    </source>
</evidence>
<dbReference type="PROSITE" id="PS50237">
    <property type="entry name" value="HECT"/>
    <property type="match status" value="1"/>
</dbReference>
<dbReference type="GO" id="GO:0061630">
    <property type="term" value="F:ubiquitin protein ligase activity"/>
    <property type="evidence" value="ECO:0007669"/>
    <property type="project" value="InterPro"/>
</dbReference>
<keyword evidence="1" id="KW-0808">Transferase</keyword>
<evidence type="ECO:0000313" key="7">
    <source>
        <dbReference type="Proteomes" id="UP000246121"/>
    </source>
</evidence>
<sequence>MSVRSEVQTENSKQQLKAVQCQRNDPDKVLEPLEKLCISLVMGVEPYLRSFDAATAIPILLCMTEKEFFSFCGDTMTMLLRALALIMEYVPSAYESVHLYHKRLMKSVCQVLSRTLLAKMKYNNTDNVMLLEESLRLIQFITKDEGNISVLRFGVTDVIRIAASENTLLARQAFDVLVTICSKIILPSDVEKLNIIGLSSFLICGRKKKSKKGCLESLDSHGKIRVYTVENVIVPFLHSTLQQYSASLETFPEAWTFLELTIHCLGMLMRRSMLSHRPSTTRKIVTRDMCRTLFRLLLFNDTNVAIDQSVRSERILLCETVLDAAMAADSLVASEFLLAEEAVSFYKLLLGEQESGIITQLDDPFPVSGGSSRSTQRRDKNNIVSIAAIRLFVLACPRVLSEAFGPKPKVLLPVHQWYWEDELRNSNSISEEGCVTLETGFCRLCKETPFRMHMKSLRANFQSMKLSGGFGSGERNISRKIVPFVFHFVDEADLRLVKSAKEAMMLCNPTPKCRRELGVINASEAAAISKGLGELFIINRDSVVPPLYMSIAEMFLESLCSFVVSVSGQMAMQLGTSACASLLQAAICTEENQRLAGLLSKIIRPLCEMLREALVSGDKATKSVSLTMMVWLLCHPQASVWNFSETALRCGVVNQLEILLSGGAVVSSKKTKPHKGLTKVGPEVKQTRTAYLAASALAVLRAINKQLSKTQSPRSERSLSTMDVMVVRKAVNELKICAATPGLHQGVVARILELMEKSANTVTAYEFSTLGIADAVLKYLLVEHYKDYCRDAVTMVGTATPSVATGSTEVKEESFVGGIGQELTEGDLLAFAGTRTANGLHQRCQKERLQCFLESAMQRPRGVKALIENLVSALPLHSTFPLVESLLGPSRATCRPPTKAVLVGSHISPIVSLCSKPDIESDAAKRWEFERRNSKTLIKQSKSCLVSMPMQPDAGLFSGGGVEVVHSRDNCPRGHRLLAISEGQSLGLCDMCEEEIHTGFCCHRCEFYICKDCYTDPKVQYSNATSGASPSSGAAAGGILGFVAQSQQQQQQQTSQERQRQQYSRPIIRAHLFSSIGDIERYFRTGSYSTRNTDVAPAPQSVLQNIDYFVERAKSFLARKRLNCSDEILRKEVHRILSSFLLNGPTIDPEATAEDVTDEHPLGPKELQELRRLLRDAMEERYVLYTAPGGRCAYQETLIGNFLRRAIHEGNLGVVEQLETCLLSIEGYCESSNGLQEIHRDESLLLRQDEVGLPPPWTDVPERSSNARTYMFHHFEKDEDTRCLCGKASRTELNSMYPPKLVRKPSRLSQNPDTLLLILLQKLLSPLIKQGAMDIDAGLFVSAPFTTLVVKSLAASALRVALLPPRLAVPRWADFVITEANFLLPLNVRERVARFFAYGARRALHSHLKASTLSRSNRSINVYPAEWGRWANHKYRVSRESLLHDAYTVLQKSADSRLPISIEFDGDVGVGQGPTAHFYTLIAEEVKKAKLRLWRTGAPATKTKDGSTHGDMSSGDARVVPPAEGLYPFVSAMKDQCRLFQVSSWQQPGGATMLTDRFTFVGDYAEFDRERARCYYLIGSALGRAFTDELVFPLDLSPALSIFLSRGAPAPCVFFSGDTIANKGIERPIDFMGLSLDDVDLMDRSVATSLRSLLSLSGATLKSLAVPFTLPGHDNFEMITGGSEKLLTKDSVAQYIRRVSSGLLYESAVLPIQFLIRGFRDIVPCEALASLGEQEMMSLLCGCRANDKKPLWTLAEIKSILVAEHGYQTDSPQMTMLQNILANRLTPAEQRSFLLFCTGCPRLPVGGVGALGAITVVKRSDFTMFHGSSGRNSGGSNGIGGADGKEQNPKQPGEWNSLPNETDWPLPSVNTCFRYLKLPPYPTEDLMYKKLRLSIMQGGETFQLS</sequence>
<dbReference type="SUPFAM" id="SSF56204">
    <property type="entry name" value="Hect, E3 ligase catalytic domain"/>
    <property type="match status" value="1"/>
</dbReference>
<dbReference type="VEuPathDB" id="TriTrypDB:TcCLB.510747.170"/>
<comment type="caution">
    <text evidence="6">The sequence shown here is derived from an EMBL/GenBank/DDBJ whole genome shotgun (WGS) entry which is preliminary data.</text>
</comment>
<dbReference type="VEuPathDB" id="TriTrypDB:TcCL_NonESM00298"/>
<dbReference type="VEuPathDB" id="TriTrypDB:TcCLB.510749.4"/>
<dbReference type="VEuPathDB" id="TriTrypDB:BCY84_13960"/>
<feature type="active site" description="Glycyl thioester intermediate" evidence="3">
    <location>
        <position position="1872"/>
    </location>
</feature>
<dbReference type="InterPro" id="IPR045322">
    <property type="entry name" value="HECTD1/TRIP12-like"/>
</dbReference>
<dbReference type="GO" id="GO:0043161">
    <property type="term" value="P:proteasome-mediated ubiquitin-dependent protein catabolic process"/>
    <property type="evidence" value="ECO:0007669"/>
    <property type="project" value="TreeGrafter"/>
</dbReference>
<reference evidence="6 7" key="1">
    <citation type="journal article" date="2018" name="Microb. Genom.">
        <title>Expanding an expanded genome: long-read sequencing of Trypanosoma cruzi.</title>
        <authorList>
            <person name="Berna L."/>
            <person name="Rodriguez M."/>
            <person name="Chiribao M.L."/>
            <person name="Parodi-Talice A."/>
            <person name="Pita S."/>
            <person name="Rijo G."/>
            <person name="Alvarez-Valin F."/>
            <person name="Robello C."/>
        </authorList>
    </citation>
    <scope>NUCLEOTIDE SEQUENCE [LARGE SCALE GENOMIC DNA]</scope>
    <source>
        <strain evidence="6 7">Dm28c</strain>
    </source>
</reference>
<dbReference type="Gene3D" id="3.90.1750.10">
    <property type="entry name" value="Hect, E3 ligase catalytic domains"/>
    <property type="match status" value="1"/>
</dbReference>
<proteinExistence type="predicted"/>
<dbReference type="Gene3D" id="3.30.2410.10">
    <property type="entry name" value="Hect, E3 ligase catalytic domain"/>
    <property type="match status" value="1"/>
</dbReference>
<dbReference type="SUPFAM" id="SSF48371">
    <property type="entry name" value="ARM repeat"/>
    <property type="match status" value="1"/>
</dbReference>
<dbReference type="PANTHER" id="PTHR45670:SF1">
    <property type="entry name" value="E3 UBIQUITIN-PROTEIN LIGASE HECTD1"/>
    <property type="match status" value="1"/>
</dbReference>
<feature type="region of interest" description="Disordered" evidence="4">
    <location>
        <begin position="1827"/>
        <end position="1862"/>
    </location>
</feature>
<dbReference type="VEuPathDB" id="TriTrypDB:C4B63_2g88"/>
<dbReference type="SMART" id="SM00119">
    <property type="entry name" value="HECTc"/>
    <property type="match status" value="1"/>
</dbReference>
<dbReference type="VEuPathDB" id="TriTrypDB:Tc_MARK_4523"/>
<dbReference type="InterPro" id="IPR035983">
    <property type="entry name" value="Hect_E3_ubiquitin_ligase"/>
</dbReference>
<dbReference type="VEuPathDB" id="TriTrypDB:TCSYLVIO_001387"/>
<dbReference type="VEuPathDB" id="TriTrypDB:TcYC6_0068520"/>
<evidence type="ECO:0000313" key="6">
    <source>
        <dbReference type="EMBL" id="PWV02367.1"/>
    </source>
</evidence>
<dbReference type="VEuPathDB" id="TriTrypDB:C3747_71g24"/>
<keyword evidence="2 3" id="KW-0833">Ubl conjugation pathway</keyword>
<dbReference type="InterPro" id="IPR016024">
    <property type="entry name" value="ARM-type_fold"/>
</dbReference>
<feature type="domain" description="HECT" evidence="5">
    <location>
        <begin position="1539"/>
        <end position="1905"/>
    </location>
</feature>
<organism evidence="6 7">
    <name type="scientific">Trypanosoma cruzi</name>
    <dbReference type="NCBI Taxonomy" id="5693"/>
    <lineage>
        <taxon>Eukaryota</taxon>
        <taxon>Discoba</taxon>
        <taxon>Euglenozoa</taxon>
        <taxon>Kinetoplastea</taxon>
        <taxon>Metakinetoplastina</taxon>
        <taxon>Trypanosomatida</taxon>
        <taxon>Trypanosomatidae</taxon>
        <taxon>Trypanosoma</taxon>
        <taxon>Schizotrypanum</taxon>
    </lineage>
</organism>
<accession>A0A2V2W2R2</accession>
<dbReference type="EMBL" id="PRFA01000002">
    <property type="protein sequence ID" value="PWV02367.1"/>
    <property type="molecule type" value="Genomic_DNA"/>
</dbReference>
<dbReference type="VEuPathDB" id="TriTrypDB:TCDM_03347"/>
<dbReference type="GO" id="GO:0000209">
    <property type="term" value="P:protein polyubiquitination"/>
    <property type="evidence" value="ECO:0007669"/>
    <property type="project" value="TreeGrafter"/>
</dbReference>
<evidence type="ECO:0000256" key="2">
    <source>
        <dbReference type="ARBA" id="ARBA00022786"/>
    </source>
</evidence>
<dbReference type="InterPro" id="IPR000569">
    <property type="entry name" value="HECT_dom"/>
</dbReference>
<evidence type="ECO:0000256" key="1">
    <source>
        <dbReference type="ARBA" id="ARBA00022679"/>
    </source>
</evidence>